<dbReference type="Pfam" id="PF13585">
    <property type="entry name" value="CHU_C"/>
    <property type="match status" value="1"/>
</dbReference>
<evidence type="ECO:0000256" key="1">
    <source>
        <dbReference type="SAM" id="SignalP"/>
    </source>
</evidence>
<evidence type="ECO:0000313" key="2">
    <source>
        <dbReference type="EMBL" id="NGZ90465.1"/>
    </source>
</evidence>
<dbReference type="InterPro" id="IPR035914">
    <property type="entry name" value="Sperma_CUB_dom_sf"/>
</dbReference>
<feature type="signal peptide" evidence="1">
    <location>
        <begin position="1"/>
        <end position="19"/>
    </location>
</feature>
<organism evidence="2 3">
    <name type="scientific">Psychroflexus maritimus</name>
    <dbReference type="NCBI Taxonomy" id="2714865"/>
    <lineage>
        <taxon>Bacteria</taxon>
        <taxon>Pseudomonadati</taxon>
        <taxon>Bacteroidota</taxon>
        <taxon>Flavobacteriia</taxon>
        <taxon>Flavobacteriales</taxon>
        <taxon>Flavobacteriaceae</taxon>
        <taxon>Psychroflexus</taxon>
    </lineage>
</organism>
<keyword evidence="1" id="KW-0732">Signal</keyword>
<dbReference type="Proteomes" id="UP000643701">
    <property type="component" value="Unassembled WGS sequence"/>
</dbReference>
<reference evidence="2" key="1">
    <citation type="submission" date="2020-03" db="EMBL/GenBank/DDBJ databases">
        <title>Psychroflexus Maritimus sp. nov., isolate from marine sediment.</title>
        <authorList>
            <person name="Zhong Y.-L."/>
        </authorList>
    </citation>
    <scope>NUCLEOTIDE SEQUENCE</scope>
    <source>
        <strain evidence="2">C1</strain>
    </source>
</reference>
<dbReference type="SUPFAM" id="SSF49854">
    <property type="entry name" value="Spermadhesin, CUB domain"/>
    <property type="match status" value="1"/>
</dbReference>
<accession>A0A967AJI7</accession>
<sequence length="1516" mass="165565">MKTLLLNFAFVFISFASFAQIGVIENLDGGVPVGWTNQGANFFGSNLQSCTGNSIRANVWGTGASSNSTLTTVNYEGLSNGTDLNISFDYKIVDWSAATDATAPGWGFFDIEYSTDAGDNWTLLETIDDDNHVTSNECATLSYTIDAVDIPEDSDFQFRIFIDRQGGDFYFYLDSFSFLQTSNDSPNCDAVLDQDGLTDFPIEGNISWAAATGLATEYFLTVGTTPGGNDVVDNVSTGLATSYNFAEDLDYETTYYVNIIPSNENGDADDAECQEFSFTTEDDPSQTIDCNEGPFDGSYCYGNNDNTTFDFTSSDGSSLNITFDSGNIEQNFDNLIVFDSDGSVLYDFNDEEPGFGNFDVSGLTFQSSGDSISFQITSDGSVGCDSSAAYFPIEYTVSCATCTNPQVNYELVSDCQNGPQFFIDVDVTDLGDANSLEITDNQDEYTETVTETGVVQIGPFDNGTDVVITVQSLDDVNCNSNSPTITQEICSEIFVDCDAGPITETYCYANNEDYEITYVSDNGGPLNLTINAGFVEVFFDEFVVLDTDGTQLASLDGNISGNSFQSTGDELTVLINSDGSVNCQGNNYEEIEYTIACATCINPQATYEVVDDCDSGTDQFFVDIDVTDMGDATSLEVTDNQDDFTETVTETGLVTFGPYPNGTDVQITIENLDDANCIISSQSLTQEACPPANSSCDDAEVAVVNDGSLCVELNEGTLFEATSTSVPSSCHPDITQDVWYEFEATAETHMTTIINPGFGAPLGSAIYENDCGDLAELYCSSEFDNFGNSNSMVAENLTIGETYYVRVYSFGTQNLNFDLCITTPEFFEDNVLCSDIEPFCAPVDDEGNPTALVFPNTYYYNETTPPEDGPDYGCLFTQPNPAWFYVTVQESGDLEFEIVQSTAFDADGVSIGQTLDVDFIAYGPFDEVEGNCENLTEANTVDCSYSAAAVEDMVFPDAEAGEIYIVVITNFNQAAGYISLTQTNLGQEQSGSTSCDDVFGVRYGCASEGFLIESEIEGADAYAWFEVLFDEEGEIEDFVLIDGEDQPDLFVEESGVYRMLHLSDPAIGPEEVFFDVRLAPEVELDPELGLSPDEVNEINICEGDSLVIDGMPINLDAYEEMQHAWLDENGAVLSTDPTHSISEEGEYSLHITSFSSGFGTGLQECLNTFDFIVQFTEFDIDLGGDQEFCDVEDPQTITANVEGDFEGEVTYEWSTGETTQSIEVSETNIYTVTIEIDGCIDSASVEYIFNESPVIDLPEELINCDLTNQTLNATPQNTDVELTLFQWFLDGELIEGENLESINLATYGHGLYEVEAYSDSEDCVGSASTFVGTQELSIFVDDDSDNLYCVGETVNLTAMADGMQIDENSNAAWFVNGQQQEASGFALDFEVGSVTGTMNDIDRVRLVVGECEAEMDIERYPIENCIVPQGLSPGGMNPSLDLRFLNDRSGISKLQIFNRYGKKVFQQNNYENSFVGQDKGGNNLVTGTYFLVIKFTQPDPVYGSEYKGWLYINREQ</sequence>
<evidence type="ECO:0000313" key="3">
    <source>
        <dbReference type="Proteomes" id="UP000643701"/>
    </source>
</evidence>
<comment type="caution">
    <text evidence="2">The sequence shown here is derived from an EMBL/GenBank/DDBJ whole genome shotgun (WGS) entry which is preliminary data.</text>
</comment>
<gene>
    <name evidence="2" type="ORF">G7034_09390</name>
</gene>
<feature type="chain" id="PRO_5038110546" evidence="1">
    <location>
        <begin position="20"/>
        <end position="1516"/>
    </location>
</feature>
<proteinExistence type="predicted"/>
<protein>
    <submittedName>
        <fullName evidence="2">Gliding motility-associated C-terminal domain-containing protein</fullName>
    </submittedName>
</protein>
<dbReference type="EMBL" id="JAANAS010000072">
    <property type="protein sequence ID" value="NGZ90465.1"/>
    <property type="molecule type" value="Genomic_DNA"/>
</dbReference>
<dbReference type="RefSeq" id="WP_166400704.1">
    <property type="nucleotide sequence ID" value="NZ_JAANAS010000072.1"/>
</dbReference>
<keyword evidence="3" id="KW-1185">Reference proteome</keyword>
<name>A0A967AJI7_9FLAO</name>